<dbReference type="EMBL" id="CP097253">
    <property type="protein sequence ID" value="UUR07762.1"/>
    <property type="molecule type" value="Genomic_DNA"/>
</dbReference>
<reference evidence="4 5" key="1">
    <citation type="submission" date="2022-05" db="EMBL/GenBank/DDBJ databases">
        <title>S8-45 Sphingomonas ultraviolaceadurans.</title>
        <authorList>
            <person name="Liu Y."/>
        </authorList>
    </citation>
    <scope>NUCLEOTIDE SEQUENCE [LARGE SCALE GENOMIC DNA]</scope>
    <source>
        <strain evidence="4 5">S8-45</strain>
    </source>
</reference>
<dbReference type="InterPro" id="IPR036680">
    <property type="entry name" value="SPOR-like_sf"/>
</dbReference>
<dbReference type="Proteomes" id="UP000831921">
    <property type="component" value="Chromosome"/>
</dbReference>
<evidence type="ECO:0000313" key="5">
    <source>
        <dbReference type="Proteomes" id="UP000831921"/>
    </source>
</evidence>
<dbReference type="Gene3D" id="3.30.70.1070">
    <property type="entry name" value="Sporulation related repeat"/>
    <property type="match status" value="1"/>
</dbReference>
<accession>A0ABY5MUH9</accession>
<dbReference type="Gene3D" id="1.25.40.10">
    <property type="entry name" value="Tetratricopeptide repeat domain"/>
    <property type="match status" value="1"/>
</dbReference>
<evidence type="ECO:0000256" key="1">
    <source>
        <dbReference type="SAM" id="MobiDB-lite"/>
    </source>
</evidence>
<dbReference type="InterPro" id="IPR011990">
    <property type="entry name" value="TPR-like_helical_dom_sf"/>
</dbReference>
<dbReference type="InterPro" id="IPR007730">
    <property type="entry name" value="SPOR-like_dom"/>
</dbReference>
<keyword evidence="5" id="KW-1185">Reference proteome</keyword>
<dbReference type="PROSITE" id="PS51724">
    <property type="entry name" value="SPOR"/>
    <property type="match status" value="1"/>
</dbReference>
<evidence type="ECO:0000256" key="2">
    <source>
        <dbReference type="SAM" id="SignalP"/>
    </source>
</evidence>
<dbReference type="SUPFAM" id="SSF48452">
    <property type="entry name" value="TPR-like"/>
    <property type="match status" value="1"/>
</dbReference>
<feature type="signal peptide" evidence="2">
    <location>
        <begin position="1"/>
        <end position="19"/>
    </location>
</feature>
<gene>
    <name evidence="4" type="ORF">M1K48_12640</name>
</gene>
<organism evidence="4 5">
    <name type="scientific">Sphingomonas glaciei</name>
    <dbReference type="NCBI Taxonomy" id="2938948"/>
    <lineage>
        <taxon>Bacteria</taxon>
        <taxon>Pseudomonadati</taxon>
        <taxon>Pseudomonadota</taxon>
        <taxon>Alphaproteobacteria</taxon>
        <taxon>Sphingomonadales</taxon>
        <taxon>Sphingomonadaceae</taxon>
        <taxon>Sphingomonas</taxon>
    </lineage>
</organism>
<sequence length="518" mass="53930">MTHKALWLAAVLLPQAAAAQYIGGRPPEPPPAPLAGTLETPEAALARNVRLIAINPRNYEALLGAGRAALRLGDSQAAIGFFGRAEEINAAHWAPKAGQGSAMAQMGEPQAALGLFEQAQSLGATQVLIALDRGLAFDLLGMQAQAQNDYRVVLIGLDGAEARRRLALSLAISGRKAEALAALDPLLAQRDAGARRARAFILALGGDVEAARQAIAAMLPGASGGFDPFLRRLPTLGPGQKAAAVHLGIMPAEGAALAAALAADPPAPVALPPVRRVEARPVRVAAVVPEPAPVKVAAAVPPPAPVKVADAIPVTARSDGDRLASIESTLTRLPAPPPAPKPIVERPSRRTPAAEFSLASRPASDEPVRKTGKAAAKAEPKPVKLAAKDSKGSKVAVEAKDSKDVKAKDAKARGKAVEETKPVKAMASASRIYVQLAGGANADRMGREYERIRKTKASLFRSRAPLVSDVKGWSRLVVGPFKDAEEAQEFVNDLHAAKLEGFVWTAPGGLKLEKLALK</sequence>
<evidence type="ECO:0000313" key="4">
    <source>
        <dbReference type="EMBL" id="UUR07762.1"/>
    </source>
</evidence>
<feature type="region of interest" description="Disordered" evidence="1">
    <location>
        <begin position="327"/>
        <end position="390"/>
    </location>
</feature>
<evidence type="ECO:0000259" key="3">
    <source>
        <dbReference type="PROSITE" id="PS51724"/>
    </source>
</evidence>
<dbReference type="SUPFAM" id="SSF110997">
    <property type="entry name" value="Sporulation related repeat"/>
    <property type="match status" value="1"/>
</dbReference>
<feature type="domain" description="SPOR" evidence="3">
    <location>
        <begin position="426"/>
        <end position="506"/>
    </location>
</feature>
<dbReference type="Pfam" id="PF05036">
    <property type="entry name" value="SPOR"/>
    <property type="match status" value="1"/>
</dbReference>
<protein>
    <submittedName>
        <fullName evidence="4">SPOR domain-containing protein</fullName>
    </submittedName>
</protein>
<dbReference type="RefSeq" id="WP_249503552.1">
    <property type="nucleotide sequence ID" value="NZ_CP097253.1"/>
</dbReference>
<keyword evidence="2" id="KW-0732">Signal</keyword>
<feature type="chain" id="PRO_5046997717" evidence="2">
    <location>
        <begin position="20"/>
        <end position="518"/>
    </location>
</feature>
<name>A0ABY5MUH9_9SPHN</name>
<proteinExistence type="predicted"/>
<feature type="compositionally biased region" description="Basic and acidic residues" evidence="1">
    <location>
        <begin position="376"/>
        <end position="390"/>
    </location>
</feature>